<feature type="transmembrane region" description="Helical" evidence="1">
    <location>
        <begin position="7"/>
        <end position="25"/>
    </location>
</feature>
<comment type="caution">
    <text evidence="2">The sequence shown here is derived from an EMBL/GenBank/DDBJ whole genome shotgun (WGS) entry which is preliminary data.</text>
</comment>
<dbReference type="EMBL" id="RQTK01000159">
    <property type="protein sequence ID" value="RUS85799.1"/>
    <property type="molecule type" value="Genomic_DNA"/>
</dbReference>
<feature type="transmembrane region" description="Helical" evidence="1">
    <location>
        <begin position="31"/>
        <end position="54"/>
    </location>
</feature>
<feature type="transmembrane region" description="Helical" evidence="1">
    <location>
        <begin position="66"/>
        <end position="93"/>
    </location>
</feature>
<keyword evidence="1" id="KW-0472">Membrane</keyword>
<keyword evidence="1" id="KW-1133">Transmembrane helix</keyword>
<name>A0A433TW68_ELYCH</name>
<dbReference type="Proteomes" id="UP000271974">
    <property type="component" value="Unassembled WGS sequence"/>
</dbReference>
<keyword evidence="3" id="KW-1185">Reference proteome</keyword>
<dbReference type="AlphaFoldDB" id="A0A433TW68"/>
<evidence type="ECO:0000313" key="3">
    <source>
        <dbReference type="Proteomes" id="UP000271974"/>
    </source>
</evidence>
<evidence type="ECO:0000256" key="1">
    <source>
        <dbReference type="SAM" id="Phobius"/>
    </source>
</evidence>
<evidence type="ECO:0000313" key="2">
    <source>
        <dbReference type="EMBL" id="RUS85799.1"/>
    </source>
</evidence>
<organism evidence="2 3">
    <name type="scientific">Elysia chlorotica</name>
    <name type="common">Eastern emerald elysia</name>
    <name type="synonym">Sea slug</name>
    <dbReference type="NCBI Taxonomy" id="188477"/>
    <lineage>
        <taxon>Eukaryota</taxon>
        <taxon>Metazoa</taxon>
        <taxon>Spiralia</taxon>
        <taxon>Lophotrochozoa</taxon>
        <taxon>Mollusca</taxon>
        <taxon>Gastropoda</taxon>
        <taxon>Heterobranchia</taxon>
        <taxon>Euthyneura</taxon>
        <taxon>Panpulmonata</taxon>
        <taxon>Sacoglossa</taxon>
        <taxon>Placobranchoidea</taxon>
        <taxon>Plakobranchidae</taxon>
        <taxon>Elysia</taxon>
    </lineage>
</organism>
<reference evidence="2 3" key="1">
    <citation type="submission" date="2019-01" db="EMBL/GenBank/DDBJ databases">
        <title>A draft genome assembly of the solar-powered sea slug Elysia chlorotica.</title>
        <authorList>
            <person name="Cai H."/>
            <person name="Li Q."/>
            <person name="Fang X."/>
            <person name="Li J."/>
            <person name="Curtis N.E."/>
            <person name="Altenburger A."/>
            <person name="Shibata T."/>
            <person name="Feng M."/>
            <person name="Maeda T."/>
            <person name="Schwartz J.A."/>
            <person name="Shigenobu S."/>
            <person name="Lundholm N."/>
            <person name="Nishiyama T."/>
            <person name="Yang H."/>
            <person name="Hasebe M."/>
            <person name="Li S."/>
            <person name="Pierce S.K."/>
            <person name="Wang J."/>
        </authorList>
    </citation>
    <scope>NUCLEOTIDE SEQUENCE [LARGE SCALE GENOMIC DNA]</scope>
    <source>
        <strain evidence="2">EC2010</strain>
        <tissue evidence="2">Whole organism of an adult</tissue>
    </source>
</reference>
<accession>A0A433TW68</accession>
<sequence length="101" mass="11703">MTIKSILLLYPNHCCCFQVVILVFTHRRHELWLFLCLSFCFSVASCCSIFNCLLTNLKGAMFQNFACALSSAFVLFLLFVCVHPLGRLFFFLYRCVFPNIL</sequence>
<keyword evidence="1" id="KW-0812">Transmembrane</keyword>
<proteinExistence type="predicted"/>
<protein>
    <submittedName>
        <fullName evidence="2">Uncharacterized protein</fullName>
    </submittedName>
</protein>
<gene>
    <name evidence="2" type="ORF">EGW08_006428</name>
</gene>